<reference evidence="2 3" key="1">
    <citation type="submission" date="2017-07" db="EMBL/GenBank/DDBJ databases">
        <title>First draft Genome Sequence of Nocardia cerradoensis isolated from human infection.</title>
        <authorList>
            <person name="Carrasco G."/>
        </authorList>
    </citation>
    <scope>NUCLEOTIDE SEQUENCE [LARGE SCALE GENOMIC DNA]</scope>
    <source>
        <strain evidence="2 3">CNM20130759</strain>
    </source>
</reference>
<dbReference type="Gene3D" id="1.10.260.40">
    <property type="entry name" value="lambda repressor-like DNA-binding domains"/>
    <property type="match status" value="1"/>
</dbReference>
<comment type="caution">
    <text evidence="2">The sequence shown here is derived from an EMBL/GenBank/DDBJ whole genome shotgun (WGS) entry which is preliminary data.</text>
</comment>
<dbReference type="Pfam" id="PF08667">
    <property type="entry name" value="BetR"/>
    <property type="match status" value="1"/>
</dbReference>
<name>A0A231GT11_9NOCA</name>
<dbReference type="EMBL" id="NGAF01000086">
    <property type="protein sequence ID" value="OXR39685.1"/>
    <property type="molecule type" value="Genomic_DNA"/>
</dbReference>
<proteinExistence type="predicted"/>
<dbReference type="GO" id="GO:0003677">
    <property type="term" value="F:DNA binding"/>
    <property type="evidence" value="ECO:0007669"/>
    <property type="project" value="InterPro"/>
</dbReference>
<evidence type="ECO:0000259" key="1">
    <source>
        <dbReference type="Pfam" id="PF08667"/>
    </source>
</evidence>
<gene>
    <name evidence="2" type="ORF">B7C42_08243</name>
</gene>
<keyword evidence="3" id="KW-1185">Reference proteome</keyword>
<dbReference type="AlphaFoldDB" id="A0A231GT11"/>
<dbReference type="InterPro" id="IPR013975">
    <property type="entry name" value="Tscrpt_reg_BetR_N"/>
</dbReference>
<organism evidence="2 3">
    <name type="scientific">Nocardia cerradoensis</name>
    <dbReference type="NCBI Taxonomy" id="85688"/>
    <lineage>
        <taxon>Bacteria</taxon>
        <taxon>Bacillati</taxon>
        <taxon>Actinomycetota</taxon>
        <taxon>Actinomycetes</taxon>
        <taxon>Mycobacteriales</taxon>
        <taxon>Nocardiaceae</taxon>
        <taxon>Nocardia</taxon>
    </lineage>
</organism>
<dbReference type="Proteomes" id="UP000215506">
    <property type="component" value="Unassembled WGS sequence"/>
</dbReference>
<sequence length="48" mass="5254">MDQQGLAAAIGRSTSYVSTRMRGELPFDLNDVENIAIVLEIPYSQLIG</sequence>
<accession>A0A231GT11</accession>
<feature type="domain" description="Transcription regulator BetR N-terminal" evidence="1">
    <location>
        <begin position="7"/>
        <end position="47"/>
    </location>
</feature>
<protein>
    <recommendedName>
        <fullName evidence="1">Transcription regulator BetR N-terminal domain-containing protein</fullName>
    </recommendedName>
</protein>
<evidence type="ECO:0000313" key="3">
    <source>
        <dbReference type="Proteomes" id="UP000215506"/>
    </source>
</evidence>
<dbReference type="InterPro" id="IPR010982">
    <property type="entry name" value="Lambda_DNA-bd_dom_sf"/>
</dbReference>
<dbReference type="SUPFAM" id="SSF47413">
    <property type="entry name" value="lambda repressor-like DNA-binding domains"/>
    <property type="match status" value="1"/>
</dbReference>
<evidence type="ECO:0000313" key="2">
    <source>
        <dbReference type="EMBL" id="OXR39685.1"/>
    </source>
</evidence>